<proteinExistence type="inferred from homology"/>
<comment type="caution">
    <text evidence="3">The sequence shown here is derived from an EMBL/GenBank/DDBJ whole genome shotgun (WGS) entry which is preliminary data.</text>
</comment>
<evidence type="ECO:0000256" key="1">
    <source>
        <dbReference type="ARBA" id="ARBA00010751"/>
    </source>
</evidence>
<keyword evidence="4" id="KW-1185">Reference proteome</keyword>
<dbReference type="Proteomes" id="UP001597216">
    <property type="component" value="Unassembled WGS sequence"/>
</dbReference>
<dbReference type="Pfam" id="PF01906">
    <property type="entry name" value="YbjQ_1"/>
    <property type="match status" value="1"/>
</dbReference>
<dbReference type="InterPro" id="IPR002765">
    <property type="entry name" value="UPF0145_YbjQ-like"/>
</dbReference>
<comment type="similarity">
    <text evidence="1 2">Belongs to the UPF0145 family.</text>
</comment>
<dbReference type="PANTHER" id="PTHR34068:SF1">
    <property type="entry name" value="UPF0145 PROTEIN YBJQ"/>
    <property type="match status" value="1"/>
</dbReference>
<reference evidence="4" key="1">
    <citation type="journal article" date="2019" name="Int. J. Syst. Evol. Microbiol.">
        <title>The Global Catalogue of Microorganisms (GCM) 10K type strain sequencing project: providing services to taxonomists for standard genome sequencing and annotation.</title>
        <authorList>
            <consortium name="The Broad Institute Genomics Platform"/>
            <consortium name="The Broad Institute Genome Sequencing Center for Infectious Disease"/>
            <person name="Wu L."/>
            <person name="Ma J."/>
        </authorList>
    </citation>
    <scope>NUCLEOTIDE SEQUENCE [LARGE SCALE GENOMIC DNA]</scope>
    <source>
        <strain evidence="4">CCUG 55074</strain>
    </source>
</reference>
<dbReference type="EMBL" id="JBHTLQ010000022">
    <property type="protein sequence ID" value="MFD1191141.1"/>
    <property type="molecule type" value="Genomic_DNA"/>
</dbReference>
<gene>
    <name evidence="3" type="ORF">ACFQ27_11165</name>
</gene>
<name>A0ABW3T495_9CAUL</name>
<dbReference type="Gene3D" id="3.30.110.70">
    <property type="entry name" value="Hypothetical protein apc22750. Chain B"/>
    <property type="match status" value="1"/>
</dbReference>
<dbReference type="PANTHER" id="PTHR34068">
    <property type="entry name" value="UPF0145 PROTEIN YBJQ"/>
    <property type="match status" value="1"/>
</dbReference>
<protein>
    <recommendedName>
        <fullName evidence="2">UPF0145 protein ACFQ27_11165</fullName>
    </recommendedName>
</protein>
<evidence type="ECO:0000256" key="2">
    <source>
        <dbReference type="HAMAP-Rule" id="MF_00338"/>
    </source>
</evidence>
<evidence type="ECO:0000313" key="4">
    <source>
        <dbReference type="Proteomes" id="UP001597216"/>
    </source>
</evidence>
<accession>A0ABW3T495</accession>
<dbReference type="RefSeq" id="WP_374344814.1">
    <property type="nucleotide sequence ID" value="NZ_JBHTLQ010000022.1"/>
</dbReference>
<organism evidence="3 4">
    <name type="scientific">Phenylobacterium conjunctum</name>
    <dbReference type="NCBI Taxonomy" id="1298959"/>
    <lineage>
        <taxon>Bacteria</taxon>
        <taxon>Pseudomonadati</taxon>
        <taxon>Pseudomonadota</taxon>
        <taxon>Alphaproteobacteria</taxon>
        <taxon>Caulobacterales</taxon>
        <taxon>Caulobacteraceae</taxon>
        <taxon>Phenylobacterium</taxon>
    </lineage>
</organism>
<dbReference type="SUPFAM" id="SSF117782">
    <property type="entry name" value="YbjQ-like"/>
    <property type="match status" value="1"/>
</dbReference>
<evidence type="ECO:0000313" key="3">
    <source>
        <dbReference type="EMBL" id="MFD1191141.1"/>
    </source>
</evidence>
<dbReference type="HAMAP" id="MF_00338">
    <property type="entry name" value="UPF0145"/>
    <property type="match status" value="1"/>
</dbReference>
<sequence>MAKSETPVLLVTTHFIEGRPVRQHLGMVSSQAILGANVVLDLMNAIRDFIGGRSKGYERILAQARADAMRGLEAEARAIGANAVLGVDLDYNTVGPNGSMLMVSVNGSAVIL</sequence>
<dbReference type="InterPro" id="IPR035439">
    <property type="entry name" value="UPF0145_dom_sf"/>
</dbReference>